<gene>
    <name evidence="10" type="ORF">SAMN05421771_3320</name>
</gene>
<evidence type="ECO:0000256" key="7">
    <source>
        <dbReference type="SAM" id="SignalP"/>
    </source>
</evidence>
<dbReference type="GO" id="GO:0044718">
    <property type="term" value="P:siderophore transmembrane transport"/>
    <property type="evidence" value="ECO:0007669"/>
    <property type="project" value="TreeGrafter"/>
</dbReference>
<organism evidence="10 11">
    <name type="scientific">Granulicella pectinivorans</name>
    <dbReference type="NCBI Taxonomy" id="474950"/>
    <lineage>
        <taxon>Bacteria</taxon>
        <taxon>Pseudomonadati</taxon>
        <taxon>Acidobacteriota</taxon>
        <taxon>Terriglobia</taxon>
        <taxon>Terriglobales</taxon>
        <taxon>Acidobacteriaceae</taxon>
        <taxon>Granulicella</taxon>
    </lineage>
</organism>
<evidence type="ECO:0000256" key="6">
    <source>
        <dbReference type="ARBA" id="ARBA00023237"/>
    </source>
</evidence>
<dbReference type="RefSeq" id="WP_175529064.1">
    <property type="nucleotide sequence ID" value="NZ_FOZL01000001.1"/>
</dbReference>
<dbReference type="InterPro" id="IPR012910">
    <property type="entry name" value="Plug_dom"/>
</dbReference>
<reference evidence="10 11" key="1">
    <citation type="submission" date="2016-10" db="EMBL/GenBank/DDBJ databases">
        <authorList>
            <person name="de Groot N.N."/>
        </authorList>
    </citation>
    <scope>NUCLEOTIDE SEQUENCE [LARGE SCALE GENOMIC DNA]</scope>
    <source>
        <strain evidence="10 11">DSM 21001</strain>
    </source>
</reference>
<dbReference type="SUPFAM" id="SSF49464">
    <property type="entry name" value="Carboxypeptidase regulatory domain-like"/>
    <property type="match status" value="1"/>
</dbReference>
<dbReference type="InterPro" id="IPR008969">
    <property type="entry name" value="CarboxyPept-like_regulatory"/>
</dbReference>
<dbReference type="EMBL" id="FOZL01000001">
    <property type="protein sequence ID" value="SFS18030.1"/>
    <property type="molecule type" value="Genomic_DNA"/>
</dbReference>
<keyword evidence="7" id="KW-0732">Signal</keyword>
<proteinExistence type="predicted"/>
<evidence type="ECO:0000256" key="3">
    <source>
        <dbReference type="ARBA" id="ARBA00022452"/>
    </source>
</evidence>
<dbReference type="PANTHER" id="PTHR30069:SF46">
    <property type="entry name" value="OAR PROTEIN"/>
    <property type="match status" value="1"/>
</dbReference>
<keyword evidence="5" id="KW-0472">Membrane</keyword>
<dbReference type="Gene3D" id="2.40.170.20">
    <property type="entry name" value="TonB-dependent receptor, beta-barrel domain"/>
    <property type="match status" value="1"/>
</dbReference>
<evidence type="ECO:0000256" key="4">
    <source>
        <dbReference type="ARBA" id="ARBA00022692"/>
    </source>
</evidence>
<feature type="domain" description="TonB-dependent receptor plug" evidence="8">
    <location>
        <begin position="139"/>
        <end position="245"/>
    </location>
</feature>
<dbReference type="AlphaFoldDB" id="A0A1I6MQP7"/>
<evidence type="ECO:0000259" key="8">
    <source>
        <dbReference type="Pfam" id="PF07715"/>
    </source>
</evidence>
<dbReference type="InterPro" id="IPR037066">
    <property type="entry name" value="Plug_dom_sf"/>
</dbReference>
<dbReference type="Proteomes" id="UP000199024">
    <property type="component" value="Unassembled WGS sequence"/>
</dbReference>
<sequence length="1122" mass="121871">MTHRRTRILAFIVFCTLTLFASQGAFAQGLGRISGVVTDPSGASVGKATVTATRSGTGEVTEVTSDAGGSYVFPSLPPAQYNVSAKAAGFSQFRAPDTVLQADQALTLNIVLKLGASTEVVTVTSAAPQIDVTTGTLSQVIDERRVNDLPLNGRNAAALTVLVPGVVVAPSANIDQGQTKTFPTVAAVTINGTRANQVNYMLDGGNNVDEYTNVNAPFPFPDVLQEFSVQTSNYSAEYGQNAGGVVNIITRGGGNRFHGDAFEFVRNRVFNAANYFAYNNGVKTVDPLKRNQFGGTLNGPISIPHLYEGKDKSFFSFGVQATRLRTNGVGGTAFLPTPAQLAGTFTGLSSPIINPLTKTAYPCTPTGTTYTCQINPADYSKPSLALLKYLPTISGADGTYQFFRPSKQNFIEYTGRVDHAVTSRDRLTLRYFYDSFDNAGVLNLANLLSYSDQASIRYHNALVSETHTFSSSLLNNFSLSYQIENASRGPVAGAPSVADFGVNIWQPAFKQINQIAVASYFTIGDNPAASFRRNNYTLADDLHWVKGNHSLSFGFHGELAKVDVDNQFQQPGQFQFGSNLLVSNPLADFLLGGLTGFQQASGQYFNNRYHVTGYYAQDSWKVNRHLTLNYGIRYEPFSPQHEVKGRQGMFDPARRAAGTISITHPTALAGLVFPGDPGFINNMVPAILTHFMPRFGFAYDVFGDGRTSVRGGFGQFYDTRLPGVFDNIFANSVPFVAAVNVTFPSGAPADFVNPYNSISGGNPFPAPQPPPANYFTLGNYQAQSYSTFSPSTFRLPVSYSTNLTVEQQFTNTISGHFAYVGSRSLHQYVPTDINPTYNQGAAAGQRVYFSTIPTQNYPNQIATTDTGGNAIYHSLQASLQKRVSQGLTAFVNYTWSKAIDNFPFGASATAVVPGNGYVLPIYEPNYKRLDRGPSDYDHRNVLTVSYVWQLPKWKGGNAWTRYVVNGWQTNGIFAMRSGDPLTVTGTTGNSGTSLNRERAVWNGQTAYGGNACAGISTPCKNYLNPANFSSNPKYTANLPLSYGNVTKGSFVGPRYANWDVSIMRLFPIREATQFQFRAEYFNVLNHTNFGDPNQSQANGAFGRVTSTNGDPRIAQMSMKLLF</sequence>
<keyword evidence="3" id="KW-1134">Transmembrane beta strand</keyword>
<feature type="signal peptide" evidence="7">
    <location>
        <begin position="1"/>
        <end position="27"/>
    </location>
</feature>
<keyword evidence="11" id="KW-1185">Reference proteome</keyword>
<dbReference type="STRING" id="474950.SAMN05421771_3320"/>
<keyword evidence="4" id="KW-0812">Transmembrane</keyword>
<dbReference type="InterPro" id="IPR039426">
    <property type="entry name" value="TonB-dep_rcpt-like"/>
</dbReference>
<evidence type="ECO:0000256" key="5">
    <source>
        <dbReference type="ARBA" id="ARBA00023136"/>
    </source>
</evidence>
<evidence type="ECO:0000256" key="1">
    <source>
        <dbReference type="ARBA" id="ARBA00004571"/>
    </source>
</evidence>
<dbReference type="Pfam" id="PF13620">
    <property type="entry name" value="CarboxypepD_reg"/>
    <property type="match status" value="1"/>
</dbReference>
<dbReference type="Pfam" id="PF07715">
    <property type="entry name" value="Plug"/>
    <property type="match status" value="1"/>
</dbReference>
<feature type="chain" id="PRO_5011448073" evidence="7">
    <location>
        <begin position="28"/>
        <end position="1122"/>
    </location>
</feature>
<evidence type="ECO:0000256" key="2">
    <source>
        <dbReference type="ARBA" id="ARBA00022448"/>
    </source>
</evidence>
<comment type="subcellular location">
    <subcellularLocation>
        <location evidence="1">Cell outer membrane</location>
        <topology evidence="1">Multi-pass membrane protein</topology>
    </subcellularLocation>
</comment>
<protein>
    <submittedName>
        <fullName evidence="10">TonB-dependent Receptor Plug Domain</fullName>
    </submittedName>
</protein>
<dbReference type="InterPro" id="IPR036942">
    <property type="entry name" value="Beta-barrel_TonB_sf"/>
</dbReference>
<evidence type="ECO:0000313" key="10">
    <source>
        <dbReference type="EMBL" id="SFS18030.1"/>
    </source>
</evidence>
<keyword evidence="6" id="KW-0998">Cell outer membrane</keyword>
<keyword evidence="10" id="KW-0675">Receptor</keyword>
<feature type="domain" description="TonB-dependent transporter Oar-like beta-barrel" evidence="9">
    <location>
        <begin position="249"/>
        <end position="1115"/>
    </location>
</feature>
<dbReference type="GO" id="GO:0015344">
    <property type="term" value="F:siderophore uptake transmembrane transporter activity"/>
    <property type="evidence" value="ECO:0007669"/>
    <property type="project" value="TreeGrafter"/>
</dbReference>
<dbReference type="PANTHER" id="PTHR30069">
    <property type="entry name" value="TONB-DEPENDENT OUTER MEMBRANE RECEPTOR"/>
    <property type="match status" value="1"/>
</dbReference>
<accession>A0A1I6MQP7</accession>
<evidence type="ECO:0000259" key="9">
    <source>
        <dbReference type="Pfam" id="PF25183"/>
    </source>
</evidence>
<dbReference type="GO" id="GO:0009279">
    <property type="term" value="C:cell outer membrane"/>
    <property type="evidence" value="ECO:0007669"/>
    <property type="project" value="UniProtKB-SubCell"/>
</dbReference>
<dbReference type="SUPFAM" id="SSF56935">
    <property type="entry name" value="Porins"/>
    <property type="match status" value="1"/>
</dbReference>
<name>A0A1I6MQP7_9BACT</name>
<dbReference type="Gene3D" id="2.170.130.10">
    <property type="entry name" value="TonB-dependent receptor, plug domain"/>
    <property type="match status" value="1"/>
</dbReference>
<keyword evidence="2" id="KW-0813">Transport</keyword>
<dbReference type="Gene3D" id="2.60.40.1120">
    <property type="entry name" value="Carboxypeptidase-like, regulatory domain"/>
    <property type="match status" value="1"/>
</dbReference>
<dbReference type="InterPro" id="IPR057601">
    <property type="entry name" value="Oar-like_b-barrel"/>
</dbReference>
<dbReference type="Pfam" id="PF25183">
    <property type="entry name" value="OMP_b-brl_4"/>
    <property type="match status" value="1"/>
</dbReference>
<evidence type="ECO:0000313" key="11">
    <source>
        <dbReference type="Proteomes" id="UP000199024"/>
    </source>
</evidence>